<dbReference type="PANTHER" id="PTHR24346:SF30">
    <property type="entry name" value="MATERNAL EMBRYONIC LEUCINE ZIPPER KINASE"/>
    <property type="match status" value="1"/>
</dbReference>
<dbReference type="AlphaFoldDB" id="A0A9W7NJA8"/>
<dbReference type="GO" id="GO:0005737">
    <property type="term" value="C:cytoplasm"/>
    <property type="evidence" value="ECO:0007669"/>
    <property type="project" value="TreeGrafter"/>
</dbReference>
<dbReference type="Proteomes" id="UP000480854">
    <property type="component" value="Unassembled WGS sequence"/>
</dbReference>
<dbReference type="GO" id="GO:0035556">
    <property type="term" value="P:intracellular signal transduction"/>
    <property type="evidence" value="ECO:0007669"/>
    <property type="project" value="TreeGrafter"/>
</dbReference>
<evidence type="ECO:0000313" key="4">
    <source>
        <dbReference type="EMBL" id="KAA0680349.1"/>
    </source>
</evidence>
<name>A0A9W7NJA8_9PROT</name>
<evidence type="ECO:0000313" key="5">
    <source>
        <dbReference type="Proteomes" id="UP000480854"/>
    </source>
</evidence>
<keyword evidence="4" id="KW-0808">Transferase</keyword>
<feature type="domain" description="Protein kinase" evidence="3">
    <location>
        <begin position="30"/>
        <end position="305"/>
    </location>
</feature>
<dbReference type="OrthoDB" id="9801841at2"/>
<accession>A0A9W7NJA8</accession>
<keyword evidence="2" id="KW-0067">ATP-binding</keyword>
<dbReference type="PANTHER" id="PTHR24346">
    <property type="entry name" value="MAP/MICROTUBULE AFFINITY-REGULATING KINASE"/>
    <property type="match status" value="1"/>
</dbReference>
<keyword evidence="1" id="KW-0547">Nucleotide-binding</keyword>
<dbReference type="SMART" id="SM00220">
    <property type="entry name" value="S_TKc"/>
    <property type="match status" value="1"/>
</dbReference>
<sequence>MMAAVTASVDGLDVLPEELLAHVTKEITAFEIERVSDKGANGYLVFGRNNISGKKIAVKYYYWGGEDKFHAEPQKLAGINHKNVIQLDHAGYVNREWAFFIMPHFQNGDLDDYIARNSLSLKQALYFVLGIASALSELHSKALLHRDIKPENILLSDTGEAVIADFGSVKQIPEGADTVPGSGHSLAYRPPESWEGFYGRTGDIYQCGVVLYQLLGGRLPYSEMDWLTAKEKKEFATLPHRADQSTFVDQAVRKRIQSGRLLDLDTLAPWVPKSIRTLISKATSPAPPKRHLTASDLCIALNQHLVKAPAWQSNGSEVSIDSGGKSYRIVEAKPGFYVCEKRVSGDWRKHNAVAPGTLADVCASLKDSI</sequence>
<reference evidence="4 5" key="1">
    <citation type="submission" date="2018-07" db="EMBL/GenBank/DDBJ databases">
        <title>Genome sequence of Azospirillum sp. ATCC 49961.</title>
        <authorList>
            <person name="Sant'Anna F.H."/>
            <person name="Baldani J.I."/>
            <person name="Zilli J.E."/>
            <person name="Reis V.M."/>
            <person name="Hartmann A."/>
            <person name="Cruz L."/>
            <person name="de Souza E.M."/>
            <person name="de Oliveira Pedrosa F."/>
            <person name="Passaglia L.M.P."/>
        </authorList>
    </citation>
    <scope>NUCLEOTIDE SEQUENCE [LARGE SCALE GENOMIC DNA]</scope>
    <source>
        <strain evidence="4 5">ATCC 49961</strain>
    </source>
</reference>
<evidence type="ECO:0000259" key="3">
    <source>
        <dbReference type="PROSITE" id="PS50011"/>
    </source>
</evidence>
<dbReference type="PROSITE" id="PS00108">
    <property type="entry name" value="PROTEIN_KINASE_ST"/>
    <property type="match status" value="1"/>
</dbReference>
<keyword evidence="4" id="KW-0723">Serine/threonine-protein kinase</keyword>
<dbReference type="EMBL" id="QOKW01000009">
    <property type="protein sequence ID" value="KAA0680349.1"/>
    <property type="molecule type" value="Genomic_DNA"/>
</dbReference>
<dbReference type="InterPro" id="IPR000719">
    <property type="entry name" value="Prot_kinase_dom"/>
</dbReference>
<gene>
    <name evidence="4" type="ORF">DS843_13630</name>
</gene>
<dbReference type="Gene3D" id="1.10.510.10">
    <property type="entry name" value="Transferase(Phosphotransferase) domain 1"/>
    <property type="match status" value="1"/>
</dbReference>
<dbReference type="RefSeq" id="WP_149469449.1">
    <property type="nucleotide sequence ID" value="NZ_QOKW01000009.1"/>
</dbReference>
<proteinExistence type="predicted"/>
<protein>
    <submittedName>
        <fullName evidence="4">Serine/threonine protein kinase</fullName>
    </submittedName>
</protein>
<keyword evidence="4" id="KW-0418">Kinase</keyword>
<dbReference type="InterPro" id="IPR008271">
    <property type="entry name" value="Ser/Thr_kinase_AS"/>
</dbReference>
<dbReference type="SUPFAM" id="SSF56112">
    <property type="entry name" value="Protein kinase-like (PK-like)"/>
    <property type="match status" value="1"/>
</dbReference>
<dbReference type="InterPro" id="IPR011009">
    <property type="entry name" value="Kinase-like_dom_sf"/>
</dbReference>
<dbReference type="PROSITE" id="PS50011">
    <property type="entry name" value="PROTEIN_KINASE_DOM"/>
    <property type="match status" value="1"/>
</dbReference>
<organism evidence="4 5">
    <name type="scientific">Roseomonas genomospecies 6</name>
    <dbReference type="NCBI Taxonomy" id="214106"/>
    <lineage>
        <taxon>Bacteria</taxon>
        <taxon>Pseudomonadati</taxon>
        <taxon>Pseudomonadota</taxon>
        <taxon>Alphaproteobacteria</taxon>
        <taxon>Acetobacterales</taxon>
        <taxon>Roseomonadaceae</taxon>
        <taxon>Roseomonas</taxon>
    </lineage>
</organism>
<dbReference type="GO" id="GO:0004674">
    <property type="term" value="F:protein serine/threonine kinase activity"/>
    <property type="evidence" value="ECO:0007669"/>
    <property type="project" value="UniProtKB-KW"/>
</dbReference>
<evidence type="ECO:0000256" key="1">
    <source>
        <dbReference type="ARBA" id="ARBA00022741"/>
    </source>
</evidence>
<keyword evidence="5" id="KW-1185">Reference proteome</keyword>
<dbReference type="Pfam" id="PF00069">
    <property type="entry name" value="Pkinase"/>
    <property type="match status" value="1"/>
</dbReference>
<evidence type="ECO:0000256" key="2">
    <source>
        <dbReference type="ARBA" id="ARBA00022840"/>
    </source>
</evidence>
<dbReference type="GO" id="GO:0005524">
    <property type="term" value="F:ATP binding"/>
    <property type="evidence" value="ECO:0007669"/>
    <property type="project" value="UniProtKB-KW"/>
</dbReference>
<comment type="caution">
    <text evidence="4">The sequence shown here is derived from an EMBL/GenBank/DDBJ whole genome shotgun (WGS) entry which is preliminary data.</text>
</comment>
<dbReference type="CDD" id="cd14014">
    <property type="entry name" value="STKc_PknB_like"/>
    <property type="match status" value="1"/>
</dbReference>